<protein>
    <submittedName>
        <fullName evidence="1">Uncharacterized protein</fullName>
    </submittedName>
</protein>
<proteinExistence type="predicted"/>
<name>A0A0B6ZD50_9EUPU</name>
<organism evidence="1">
    <name type="scientific">Arion vulgaris</name>
    <dbReference type="NCBI Taxonomy" id="1028688"/>
    <lineage>
        <taxon>Eukaryota</taxon>
        <taxon>Metazoa</taxon>
        <taxon>Spiralia</taxon>
        <taxon>Lophotrochozoa</taxon>
        <taxon>Mollusca</taxon>
        <taxon>Gastropoda</taxon>
        <taxon>Heterobranchia</taxon>
        <taxon>Euthyneura</taxon>
        <taxon>Panpulmonata</taxon>
        <taxon>Eupulmonata</taxon>
        <taxon>Stylommatophora</taxon>
        <taxon>Helicina</taxon>
        <taxon>Arionoidea</taxon>
        <taxon>Arionidae</taxon>
        <taxon>Arion</taxon>
    </lineage>
</organism>
<dbReference type="AlphaFoldDB" id="A0A0B6ZD50"/>
<reference evidence="1" key="1">
    <citation type="submission" date="2014-12" db="EMBL/GenBank/DDBJ databases">
        <title>Insight into the proteome of Arion vulgaris.</title>
        <authorList>
            <person name="Aradska J."/>
            <person name="Bulat T."/>
            <person name="Smidak R."/>
            <person name="Sarate P."/>
            <person name="Gangsoo J."/>
            <person name="Sialana F."/>
            <person name="Bilban M."/>
            <person name="Lubec G."/>
        </authorList>
    </citation>
    <scope>NUCLEOTIDE SEQUENCE</scope>
    <source>
        <tissue evidence="1">Skin</tissue>
    </source>
</reference>
<accession>A0A0B6ZD50</accession>
<dbReference type="EMBL" id="HACG01019629">
    <property type="protein sequence ID" value="CEK66494.1"/>
    <property type="molecule type" value="Transcribed_RNA"/>
</dbReference>
<gene>
    <name evidence="1" type="primary">ORF59059</name>
</gene>
<feature type="non-terminal residue" evidence="1">
    <location>
        <position position="1"/>
    </location>
</feature>
<sequence>IAQTEVGHSPSCRQMRNIHHHTDMWHIHHRQKKVGRSPLHKYRPDVHHCTEIDWTLIIAQK</sequence>
<evidence type="ECO:0000313" key="1">
    <source>
        <dbReference type="EMBL" id="CEK66494.1"/>
    </source>
</evidence>